<organism evidence="1 2">
    <name type="scientific">Undibacterium seohonense</name>
    <dbReference type="NCBI Taxonomy" id="1344950"/>
    <lineage>
        <taxon>Bacteria</taxon>
        <taxon>Pseudomonadati</taxon>
        <taxon>Pseudomonadota</taxon>
        <taxon>Betaproteobacteria</taxon>
        <taxon>Burkholderiales</taxon>
        <taxon>Oxalobacteraceae</taxon>
        <taxon>Undibacterium</taxon>
    </lineage>
</organism>
<gene>
    <name evidence="1" type="ORF">H8K52_03610</name>
</gene>
<evidence type="ECO:0000313" key="1">
    <source>
        <dbReference type="EMBL" id="MBC3806435.1"/>
    </source>
</evidence>
<comment type="caution">
    <text evidence="1">The sequence shown here is derived from an EMBL/GenBank/DDBJ whole genome shotgun (WGS) entry which is preliminary data.</text>
</comment>
<proteinExistence type="predicted"/>
<dbReference type="RefSeq" id="WP_186921506.1">
    <property type="nucleotide sequence ID" value="NZ_JACOFW010000003.1"/>
</dbReference>
<dbReference type="Proteomes" id="UP000648257">
    <property type="component" value="Unassembled WGS sequence"/>
</dbReference>
<accession>A0ABR6X0F8</accession>
<protein>
    <submittedName>
        <fullName evidence="1">DUF481 domain-containing protein</fullName>
    </submittedName>
</protein>
<reference evidence="1 2" key="1">
    <citation type="submission" date="2020-08" db="EMBL/GenBank/DDBJ databases">
        <title>Novel species isolated from subtropical streams in China.</title>
        <authorList>
            <person name="Lu H."/>
        </authorList>
    </citation>
    <scope>NUCLEOTIDE SEQUENCE [LARGE SCALE GENOMIC DNA]</scope>
    <source>
        <strain evidence="1 2">KACC 16656</strain>
    </source>
</reference>
<sequence>MPAEVASVALNGEIFRLVDLRYEAPLQNNSIDANALSNATEKSTLQGRAEISLESLQNKTQTKHAELDLNLSWQRRAWRHTVDMNRRNDSEDGEKTEDSQKLEYSIDYFLTPEWFTRGNSFYQRDRVSGASSLHYNGVGFGRNLWKDENGSWEVLATYNKLAIGNAPFQFRLNTWLVSTDFKRKFDSENWEIYAKAGFLIPQKIPVDLIFQSEAGLRYQLNTNVYLNGRLMYDLYKYPGGSVKHQSYKLGIGTKW</sequence>
<dbReference type="Pfam" id="PF04338">
    <property type="entry name" value="DUF481"/>
    <property type="match status" value="1"/>
</dbReference>
<name>A0ABR6X0F8_9BURK</name>
<keyword evidence="2" id="KW-1185">Reference proteome</keyword>
<dbReference type="InterPro" id="IPR007433">
    <property type="entry name" value="DUF481"/>
</dbReference>
<evidence type="ECO:0000313" key="2">
    <source>
        <dbReference type="Proteomes" id="UP000648257"/>
    </source>
</evidence>
<dbReference type="EMBL" id="JACOFW010000003">
    <property type="protein sequence ID" value="MBC3806435.1"/>
    <property type="molecule type" value="Genomic_DNA"/>
</dbReference>